<dbReference type="AlphaFoldDB" id="A0A0S3T3N1"/>
<name>A0A0S3T3N1_PHAAN</name>
<protein>
    <submittedName>
        <fullName evidence="1">Uncharacterized protein</fullName>
    </submittedName>
</protein>
<keyword evidence="2" id="KW-1185">Reference proteome</keyword>
<dbReference type="EMBL" id="AP015043">
    <property type="protein sequence ID" value="BAT99443.1"/>
    <property type="molecule type" value="Genomic_DNA"/>
</dbReference>
<gene>
    <name evidence="1" type="primary">Vigan.10G088500</name>
    <name evidence="1" type="ORF">VIGAN_10088500</name>
</gene>
<sequence length="116" mass="13099">MNERRKRTEHSGSSSKLQCRQCKPVAPEVAVGDGEEDKDGERVKRAQFGKGFEHGLRLQSSFSTLCHRAWSTRWGAQCACFVVELGLHAEELDLHTRKLSLHVVEHGLLLRSPICF</sequence>
<proteinExistence type="predicted"/>
<evidence type="ECO:0000313" key="1">
    <source>
        <dbReference type="EMBL" id="BAT99443.1"/>
    </source>
</evidence>
<dbReference type="Proteomes" id="UP000291084">
    <property type="component" value="Chromosome 10"/>
</dbReference>
<evidence type="ECO:0000313" key="2">
    <source>
        <dbReference type="Proteomes" id="UP000291084"/>
    </source>
</evidence>
<reference evidence="1 2" key="1">
    <citation type="journal article" date="2015" name="Sci. Rep.">
        <title>The power of single molecule real-time sequencing technology in the de novo assembly of a eukaryotic genome.</title>
        <authorList>
            <person name="Sakai H."/>
            <person name="Naito K."/>
            <person name="Ogiso-Tanaka E."/>
            <person name="Takahashi Y."/>
            <person name="Iseki K."/>
            <person name="Muto C."/>
            <person name="Satou K."/>
            <person name="Teruya K."/>
            <person name="Shiroma A."/>
            <person name="Shimoji M."/>
            <person name="Hirano T."/>
            <person name="Itoh T."/>
            <person name="Kaga A."/>
            <person name="Tomooka N."/>
        </authorList>
    </citation>
    <scope>NUCLEOTIDE SEQUENCE [LARGE SCALE GENOMIC DNA]</scope>
    <source>
        <strain evidence="2">cv. Shumari</strain>
    </source>
</reference>
<accession>A0A0S3T3N1</accession>
<organism evidence="1 2">
    <name type="scientific">Vigna angularis var. angularis</name>
    <dbReference type="NCBI Taxonomy" id="157739"/>
    <lineage>
        <taxon>Eukaryota</taxon>
        <taxon>Viridiplantae</taxon>
        <taxon>Streptophyta</taxon>
        <taxon>Embryophyta</taxon>
        <taxon>Tracheophyta</taxon>
        <taxon>Spermatophyta</taxon>
        <taxon>Magnoliopsida</taxon>
        <taxon>eudicotyledons</taxon>
        <taxon>Gunneridae</taxon>
        <taxon>Pentapetalae</taxon>
        <taxon>rosids</taxon>
        <taxon>fabids</taxon>
        <taxon>Fabales</taxon>
        <taxon>Fabaceae</taxon>
        <taxon>Papilionoideae</taxon>
        <taxon>50 kb inversion clade</taxon>
        <taxon>NPAAA clade</taxon>
        <taxon>indigoferoid/millettioid clade</taxon>
        <taxon>Phaseoleae</taxon>
        <taxon>Vigna</taxon>
    </lineage>
</organism>